<gene>
    <name evidence="11" type="ORF">PROPJV5_1083</name>
</gene>
<keyword evidence="3" id="KW-0813">Transport</keyword>
<dbReference type="AlphaFoldDB" id="A0A375I0I4"/>
<keyword evidence="4" id="KW-1003">Cell membrane</keyword>
<evidence type="ECO:0000256" key="1">
    <source>
        <dbReference type="ARBA" id="ARBA00004429"/>
    </source>
</evidence>
<feature type="transmembrane region" description="Helical" evidence="10">
    <location>
        <begin position="70"/>
        <end position="90"/>
    </location>
</feature>
<evidence type="ECO:0000256" key="9">
    <source>
        <dbReference type="ARBA" id="ARBA00039380"/>
    </source>
</evidence>
<dbReference type="InterPro" id="IPR004668">
    <property type="entry name" value="Anaer_Dcu_memb_transpt"/>
</dbReference>
<evidence type="ECO:0000256" key="6">
    <source>
        <dbReference type="ARBA" id="ARBA00022692"/>
    </source>
</evidence>
<comment type="similarity">
    <text evidence="2">Belongs to the DcuA/DcuB transporter (TC 2.A.13.1) family.</text>
</comment>
<name>A0A375I0I4_9ACTN</name>
<feature type="transmembrane region" description="Helical" evidence="10">
    <location>
        <begin position="283"/>
        <end position="302"/>
    </location>
</feature>
<organism evidence="11 12">
    <name type="scientific">Propionibacterium ruminifibrarum</name>
    <dbReference type="NCBI Taxonomy" id="1962131"/>
    <lineage>
        <taxon>Bacteria</taxon>
        <taxon>Bacillati</taxon>
        <taxon>Actinomycetota</taxon>
        <taxon>Actinomycetes</taxon>
        <taxon>Propionibacteriales</taxon>
        <taxon>Propionibacteriaceae</taxon>
        <taxon>Propionibacterium</taxon>
    </lineage>
</organism>
<dbReference type="PANTHER" id="PTHR36106">
    <property type="entry name" value="ANAEROBIC C4-DICARBOXYLATE TRANSPORTER DCUB"/>
    <property type="match status" value="1"/>
</dbReference>
<dbReference type="PIRSF" id="PIRSF004539">
    <property type="entry name" value="C4-dicrbxl_trns"/>
    <property type="match status" value="1"/>
</dbReference>
<feature type="transmembrane region" description="Helical" evidence="10">
    <location>
        <begin position="110"/>
        <end position="130"/>
    </location>
</feature>
<keyword evidence="8 10" id="KW-0472">Membrane</keyword>
<feature type="transmembrane region" description="Helical" evidence="10">
    <location>
        <begin position="314"/>
        <end position="338"/>
    </location>
</feature>
<keyword evidence="12" id="KW-1185">Reference proteome</keyword>
<dbReference type="Pfam" id="PF03605">
    <property type="entry name" value="DcuA_DcuB"/>
    <property type="match status" value="1"/>
</dbReference>
<dbReference type="NCBIfam" id="NF009136">
    <property type="entry name" value="PRK12489.1"/>
    <property type="match status" value="1"/>
</dbReference>
<evidence type="ECO:0000256" key="4">
    <source>
        <dbReference type="ARBA" id="ARBA00022475"/>
    </source>
</evidence>
<feature type="transmembrane region" description="Helical" evidence="10">
    <location>
        <begin position="248"/>
        <end position="268"/>
    </location>
</feature>
<keyword evidence="7 10" id="KW-1133">Transmembrane helix</keyword>
<evidence type="ECO:0000313" key="12">
    <source>
        <dbReference type="Proteomes" id="UP000265962"/>
    </source>
</evidence>
<proteinExistence type="inferred from homology"/>
<evidence type="ECO:0000256" key="5">
    <source>
        <dbReference type="ARBA" id="ARBA00022519"/>
    </source>
</evidence>
<dbReference type="NCBIfam" id="TIGR00770">
    <property type="entry name" value="Dcu"/>
    <property type="match status" value="1"/>
</dbReference>
<accession>A0A375I0I4</accession>
<evidence type="ECO:0000256" key="2">
    <source>
        <dbReference type="ARBA" id="ARBA00006413"/>
    </source>
</evidence>
<evidence type="ECO:0000256" key="3">
    <source>
        <dbReference type="ARBA" id="ARBA00022448"/>
    </source>
</evidence>
<dbReference type="PANTHER" id="PTHR36106:SF2">
    <property type="entry name" value="C4-DICARBOXYLATE TRANSPORTER DCUA"/>
    <property type="match status" value="1"/>
</dbReference>
<comment type="subcellular location">
    <subcellularLocation>
        <location evidence="1">Cell inner membrane</location>
        <topology evidence="1">Multi-pass membrane protein</topology>
    </subcellularLocation>
</comment>
<sequence>MTERRDAPPLMHSQIGAPMIWFHLVILLVFLFAGSRLGGVGVGLAGGAGTLVLIATGLSTDVDADIPWTVIGIIMPVICTIAALQVAGAMDHLVHLTEVMLRRHPKQITYLAPLSTYLLSFLCGTGHTAYSVLPVIVEVSKENKIRPSRPLSIAVVASQIAVAASPISATTAALLTSVEQTRGIGYLQILAIVIPTTFIGCVVGAVVASRQGRELEDDPVYQEREAKGLVSHTSASTMSSDYQPAKGAITSLWIFLGAVLLIVVYATLSSDQIGIMENPPMDATGAIMLIMLTCAAVICLVSRHDVAKIASQSTFRAGMSAAICILGVAWMGNVFFGAYKDTLIDATGGALHAVPWLFAVVLYFASPILFSHAATTRVFIPLAVTIGLSSPTIMACYPAVANYYLLPNYPTTVAAIEMDDTGSTRVGRFVLNHPFVVPGTVSIAVIVALGFLWAPIVL</sequence>
<dbReference type="GO" id="GO:0005886">
    <property type="term" value="C:plasma membrane"/>
    <property type="evidence" value="ECO:0007669"/>
    <property type="project" value="UniProtKB-SubCell"/>
</dbReference>
<feature type="transmembrane region" description="Helical" evidence="10">
    <location>
        <begin position="186"/>
        <end position="208"/>
    </location>
</feature>
<feature type="transmembrane region" description="Helical" evidence="10">
    <location>
        <begin position="12"/>
        <end position="33"/>
    </location>
</feature>
<feature type="transmembrane region" description="Helical" evidence="10">
    <location>
        <begin position="350"/>
        <end position="371"/>
    </location>
</feature>
<protein>
    <recommendedName>
        <fullName evidence="9">C4-dicarboxylate transporter DcuA</fullName>
    </recommendedName>
</protein>
<dbReference type="NCBIfam" id="NF006927">
    <property type="entry name" value="PRK09412.1"/>
    <property type="match status" value="1"/>
</dbReference>
<reference evidence="12" key="1">
    <citation type="submission" date="2018-02" db="EMBL/GenBank/DDBJ databases">
        <authorList>
            <person name="Hornung B."/>
        </authorList>
    </citation>
    <scope>NUCLEOTIDE SEQUENCE [LARGE SCALE GENOMIC DNA]</scope>
</reference>
<keyword evidence="5" id="KW-0997">Cell inner membrane</keyword>
<evidence type="ECO:0000256" key="8">
    <source>
        <dbReference type="ARBA" id="ARBA00023136"/>
    </source>
</evidence>
<dbReference type="Proteomes" id="UP000265962">
    <property type="component" value="Unassembled WGS sequence"/>
</dbReference>
<evidence type="ECO:0000256" key="10">
    <source>
        <dbReference type="SAM" id="Phobius"/>
    </source>
</evidence>
<feature type="transmembrane region" description="Helical" evidence="10">
    <location>
        <begin position="378"/>
        <end position="400"/>
    </location>
</feature>
<keyword evidence="6 10" id="KW-0812">Transmembrane</keyword>
<feature type="transmembrane region" description="Helical" evidence="10">
    <location>
        <begin position="435"/>
        <end position="457"/>
    </location>
</feature>
<dbReference type="GO" id="GO:0015556">
    <property type="term" value="F:C4-dicarboxylate transmembrane transporter activity"/>
    <property type="evidence" value="ECO:0007669"/>
    <property type="project" value="InterPro"/>
</dbReference>
<evidence type="ECO:0000313" key="11">
    <source>
        <dbReference type="EMBL" id="SPF68140.1"/>
    </source>
</evidence>
<dbReference type="EMBL" id="OMOH01000004">
    <property type="protein sequence ID" value="SPF68140.1"/>
    <property type="molecule type" value="Genomic_DNA"/>
</dbReference>
<evidence type="ECO:0000256" key="7">
    <source>
        <dbReference type="ARBA" id="ARBA00022989"/>
    </source>
</evidence>
<feature type="transmembrane region" description="Helical" evidence="10">
    <location>
        <begin position="39"/>
        <end position="58"/>
    </location>
</feature>